<gene>
    <name evidence="2" type="ORF">D1B32_07420</name>
</gene>
<dbReference type="RefSeq" id="WP_095307406.1">
    <property type="nucleotide sequence ID" value="NZ_JAMAWL010000005.1"/>
</dbReference>
<evidence type="ECO:0000256" key="1">
    <source>
        <dbReference type="SAM" id="Phobius"/>
    </source>
</evidence>
<keyword evidence="1" id="KW-0472">Membrane</keyword>
<dbReference type="OrthoDB" id="2111682at2"/>
<feature type="transmembrane region" description="Helical" evidence="1">
    <location>
        <begin position="86"/>
        <end position="104"/>
    </location>
</feature>
<keyword evidence="1" id="KW-1133">Transmembrane helix</keyword>
<name>A0A417YIM0_9BACI</name>
<keyword evidence="3" id="KW-1185">Reference proteome</keyword>
<dbReference type="Pfam" id="PF10710">
    <property type="entry name" value="DUF2512"/>
    <property type="match status" value="1"/>
</dbReference>
<feature type="transmembrane region" description="Helical" evidence="1">
    <location>
        <begin position="7"/>
        <end position="26"/>
    </location>
</feature>
<accession>A0A417YIM0</accession>
<comment type="caution">
    <text evidence="2">The sequence shown here is derived from an EMBL/GenBank/DDBJ whole genome shotgun (WGS) entry which is preliminary data.</text>
</comment>
<proteinExistence type="predicted"/>
<keyword evidence="1" id="KW-0812">Transmembrane</keyword>
<dbReference type="Proteomes" id="UP000285456">
    <property type="component" value="Unassembled WGS sequence"/>
</dbReference>
<evidence type="ECO:0000313" key="2">
    <source>
        <dbReference type="EMBL" id="RHW32869.1"/>
    </source>
</evidence>
<dbReference type="InterPro" id="IPR019649">
    <property type="entry name" value="DUF2512"/>
</dbReference>
<feature type="transmembrane region" description="Helical" evidence="1">
    <location>
        <begin position="61"/>
        <end position="80"/>
    </location>
</feature>
<sequence>MKYIKPLIIKFILTTVIVSIVLGLFFNVSFAGVITTSVLLTGLAFLGDVFVIPLIEKSMALISDFILAWVVVLFIGNMLFNASVPIGSAAFITAAVITVGEVFFHQYMRREVLRNLKNTENKVVYLPKRYFQTEFSSELDKPNDPTNQDEK</sequence>
<reference evidence="2 3" key="1">
    <citation type="journal article" date="2007" name="Int. J. Syst. Evol. Microbiol.">
        <title>Oceanobacillus profundus sp. nov., isolated from a deep-sea sediment core.</title>
        <authorList>
            <person name="Kim Y.G."/>
            <person name="Choi D.H."/>
            <person name="Hyun S."/>
            <person name="Cho B.C."/>
        </authorList>
    </citation>
    <scope>NUCLEOTIDE SEQUENCE [LARGE SCALE GENOMIC DNA]</scope>
    <source>
        <strain evidence="2 3">DSM 18246</strain>
    </source>
</reference>
<dbReference type="AlphaFoldDB" id="A0A417YIM0"/>
<organism evidence="2 3">
    <name type="scientific">Oceanobacillus profundus</name>
    <dbReference type="NCBI Taxonomy" id="372463"/>
    <lineage>
        <taxon>Bacteria</taxon>
        <taxon>Bacillati</taxon>
        <taxon>Bacillota</taxon>
        <taxon>Bacilli</taxon>
        <taxon>Bacillales</taxon>
        <taxon>Bacillaceae</taxon>
        <taxon>Oceanobacillus</taxon>
    </lineage>
</organism>
<feature type="transmembrane region" description="Helical" evidence="1">
    <location>
        <begin position="32"/>
        <end position="54"/>
    </location>
</feature>
<dbReference type="EMBL" id="QWEH01000004">
    <property type="protein sequence ID" value="RHW32869.1"/>
    <property type="molecule type" value="Genomic_DNA"/>
</dbReference>
<evidence type="ECO:0000313" key="3">
    <source>
        <dbReference type="Proteomes" id="UP000285456"/>
    </source>
</evidence>
<protein>
    <submittedName>
        <fullName evidence="2">DUF2512 family protein</fullName>
    </submittedName>
</protein>